<dbReference type="Proteomes" id="UP001230649">
    <property type="component" value="Unassembled WGS sequence"/>
</dbReference>
<evidence type="ECO:0000313" key="1">
    <source>
        <dbReference type="EMBL" id="KAJ9102314.1"/>
    </source>
</evidence>
<dbReference type="EMBL" id="JASBWS010000064">
    <property type="protein sequence ID" value="KAJ9102314.1"/>
    <property type="molecule type" value="Genomic_DNA"/>
</dbReference>
<organism evidence="1 2">
    <name type="scientific">Naganishia adeliensis</name>
    <dbReference type="NCBI Taxonomy" id="92952"/>
    <lineage>
        <taxon>Eukaryota</taxon>
        <taxon>Fungi</taxon>
        <taxon>Dikarya</taxon>
        <taxon>Basidiomycota</taxon>
        <taxon>Agaricomycotina</taxon>
        <taxon>Tremellomycetes</taxon>
        <taxon>Filobasidiales</taxon>
        <taxon>Filobasidiaceae</taxon>
        <taxon>Naganishia</taxon>
    </lineage>
</organism>
<reference evidence="1" key="1">
    <citation type="submission" date="2023-04" db="EMBL/GenBank/DDBJ databases">
        <title>Draft Genome sequencing of Naganishia species isolated from polar environments using Oxford Nanopore Technology.</title>
        <authorList>
            <person name="Leo P."/>
            <person name="Venkateswaran K."/>
        </authorList>
    </citation>
    <scope>NUCLEOTIDE SEQUENCE</scope>
    <source>
        <strain evidence="1">MNA-CCFEE 5262</strain>
    </source>
</reference>
<sequence>MPALTQVTEAEGEGVGLDAWHMDYLYTLVTEQLDSIVSPNRQSSHMHRVLGGSNFAAAYNFDELRNSSCTSASISIDRFRMLAGEPDRKSANPIFVYECRRNPDLSGSISGPSFNFDDSCKYGIKFDLTFPSCWDGVNLYKTDGGHVAYPLNSIRDGGCPATHPKRLPSILLEYTYHPEAYPAVTKGQNMNGHLAWANGDTTSYGLHADFLNGWDVDILGKALNDPGCVNLGHSIEIQKCPTLAPYFDIAAGQACKPSRGQLTEPFPQGDGNVIPKLPGCNPLWGATGSKPTCNLSPAPLDVSAFQSTDGPYVLPASQQINSTLQLDQSKGWHSVACFDTTNSKPLGNTTLNYYDANMTPARCQSSCAKNGYSFAGLGILGGFNCICSNTLNNHHSRRTASVAAGNDVNNALFVLPARWNSGERWKERVKDGLQNVLNAMIAKLRTHSTSTSTSILAKMFQQYLIDMLEEERDNVRKGYESIYDAHVPPADYIFKFSYDSPDLPDTWIQIRAYLCRDRTFHFSFFAGYMPSSEENVFYQSTRHFTDAEAKEVETRAKEVETHAKEVSKAREPPVASEWDFCSAPSEGAKTDSDTGSVGELVGGSDGWTWQSV</sequence>
<name>A0ACC2VTI6_9TREE</name>
<keyword evidence="2" id="KW-1185">Reference proteome</keyword>
<proteinExistence type="predicted"/>
<evidence type="ECO:0000313" key="2">
    <source>
        <dbReference type="Proteomes" id="UP001230649"/>
    </source>
</evidence>
<gene>
    <name evidence="1" type="ORF">QFC20_005007</name>
</gene>
<protein>
    <submittedName>
        <fullName evidence="1">Uncharacterized protein</fullName>
    </submittedName>
</protein>
<comment type="caution">
    <text evidence="1">The sequence shown here is derived from an EMBL/GenBank/DDBJ whole genome shotgun (WGS) entry which is preliminary data.</text>
</comment>
<accession>A0ACC2VTI6</accession>